<keyword evidence="2" id="KW-0812">Transmembrane</keyword>
<evidence type="ECO:0000313" key="7">
    <source>
        <dbReference type="Proteomes" id="UP000297982"/>
    </source>
</evidence>
<keyword evidence="4" id="KW-0472">Membrane</keyword>
<reference evidence="6 7" key="1">
    <citation type="journal article" date="2003" name="Int. J. Syst. Evol. Microbiol.">
        <title>Halobacillus salinus sp. nov., isolated from a salt lake on the coast of the East Sea in Korea.</title>
        <authorList>
            <person name="Yoon J.H."/>
            <person name="Kang K.H."/>
            <person name="Park Y.H."/>
        </authorList>
    </citation>
    <scope>NUCLEOTIDE SEQUENCE [LARGE SCALE GENOMIC DNA]</scope>
    <source>
        <strain evidence="6 7">HSL-3</strain>
    </source>
</reference>
<evidence type="ECO:0000256" key="3">
    <source>
        <dbReference type="ARBA" id="ARBA00022968"/>
    </source>
</evidence>
<organism evidence="6 7">
    <name type="scientific">Halobacillus salinus</name>
    <dbReference type="NCBI Taxonomy" id="192814"/>
    <lineage>
        <taxon>Bacteria</taxon>
        <taxon>Bacillati</taxon>
        <taxon>Bacillota</taxon>
        <taxon>Bacilli</taxon>
        <taxon>Bacillales</taxon>
        <taxon>Bacillaceae</taxon>
        <taxon>Halobacillus</taxon>
    </lineage>
</organism>
<sequence>MKKRIRRRKNIKKRRRRIAAVILLVLGLGVGIAIYYTSQIYSASYKDLDRGEKSAVREEAVDIGEDPISLLLLGVEDYSSNGENGRADTQIVLTLNPKTEEMTMTSIPRDTRVEIPAEKVGEEYAGKHKLNATYSLGALTGYGAEKLAVETVEDYLNIPIDKYATINFEGFMEVVDLFGGVTIDVKKPFWERSTVDRSNIIEFEEGPTEMDGEEALAFVRMRKRDVAVEYPRDERQRQFIKATVDQAISAGTIFKMNQLSDIVGDNISTNMSLREIYSFQKAFSSEELTTETIKIDGVNERLEDGLFYFVPDEESLDEVKTELQNRLEYTPSY</sequence>
<gene>
    <name evidence="6" type="ORF">E4663_13665</name>
</gene>
<feature type="domain" description="Cell envelope-related transcriptional attenuator" evidence="5">
    <location>
        <begin position="86"/>
        <end position="247"/>
    </location>
</feature>
<keyword evidence="7" id="KW-1185">Reference proteome</keyword>
<accession>A0A4Z0H020</accession>
<dbReference type="InterPro" id="IPR050922">
    <property type="entry name" value="LytR/CpsA/Psr_CW_biosynth"/>
</dbReference>
<keyword evidence="4" id="KW-1133">Transmembrane helix</keyword>
<evidence type="ECO:0000259" key="5">
    <source>
        <dbReference type="Pfam" id="PF03816"/>
    </source>
</evidence>
<dbReference type="Proteomes" id="UP000297982">
    <property type="component" value="Unassembled WGS sequence"/>
</dbReference>
<dbReference type="Gene3D" id="3.40.630.190">
    <property type="entry name" value="LCP protein"/>
    <property type="match status" value="1"/>
</dbReference>
<evidence type="ECO:0000313" key="6">
    <source>
        <dbReference type="EMBL" id="TGB02383.1"/>
    </source>
</evidence>
<dbReference type="RefSeq" id="WP_135328021.1">
    <property type="nucleotide sequence ID" value="NZ_SRJC01000003.1"/>
</dbReference>
<keyword evidence="3" id="KW-0735">Signal-anchor</keyword>
<protein>
    <submittedName>
        <fullName evidence="6">LytR family transcriptional regulator</fullName>
    </submittedName>
</protein>
<proteinExistence type="inferred from homology"/>
<name>A0A4Z0H020_9BACI</name>
<dbReference type="GO" id="GO:0071555">
    <property type="term" value="P:cell wall organization"/>
    <property type="evidence" value="ECO:0007669"/>
    <property type="project" value="UniProtKB-KW"/>
</dbReference>
<dbReference type="EMBL" id="SRJC01000003">
    <property type="protein sequence ID" value="TGB02383.1"/>
    <property type="molecule type" value="Genomic_DNA"/>
</dbReference>
<evidence type="ECO:0000256" key="2">
    <source>
        <dbReference type="ARBA" id="ARBA00022692"/>
    </source>
</evidence>
<dbReference type="InterPro" id="IPR004474">
    <property type="entry name" value="LytR_CpsA_psr"/>
</dbReference>
<evidence type="ECO:0000256" key="1">
    <source>
        <dbReference type="ARBA" id="ARBA00006068"/>
    </source>
</evidence>
<dbReference type="NCBIfam" id="TIGR00350">
    <property type="entry name" value="lytR_cpsA_psr"/>
    <property type="match status" value="1"/>
</dbReference>
<dbReference type="STRING" id="192814.GCA_900166575_03316"/>
<dbReference type="Pfam" id="PF03816">
    <property type="entry name" value="LytR_cpsA_psr"/>
    <property type="match status" value="1"/>
</dbReference>
<comment type="caution">
    <text evidence="6">The sequence shown here is derived from an EMBL/GenBank/DDBJ whole genome shotgun (WGS) entry which is preliminary data.</text>
</comment>
<dbReference type="AlphaFoldDB" id="A0A4Z0H020"/>
<dbReference type="PANTHER" id="PTHR33392:SF10">
    <property type="entry name" value="POLYISOPRENYL-TEICHOIC ACID--PEPTIDOGLYCAN TEICHOIC ACID TRANSFERASE TAGV"/>
    <property type="match status" value="1"/>
</dbReference>
<evidence type="ECO:0000256" key="4">
    <source>
        <dbReference type="ARBA" id="ARBA00022989"/>
    </source>
</evidence>
<comment type="similarity">
    <text evidence="1">Belongs to the LytR/CpsA/Psr (LCP) family.</text>
</comment>
<dbReference type="PANTHER" id="PTHR33392">
    <property type="entry name" value="POLYISOPRENYL-TEICHOIC ACID--PEPTIDOGLYCAN TEICHOIC ACID TRANSFERASE TAGU"/>
    <property type="match status" value="1"/>
</dbReference>